<feature type="coiled-coil region" evidence="1">
    <location>
        <begin position="32"/>
        <end position="73"/>
    </location>
</feature>
<feature type="signal peptide" evidence="3">
    <location>
        <begin position="1"/>
        <end position="18"/>
    </location>
</feature>
<proteinExistence type="predicted"/>
<organism evidence="4 5">
    <name type="scientific">Theileria equi strain WA</name>
    <dbReference type="NCBI Taxonomy" id="1537102"/>
    <lineage>
        <taxon>Eukaryota</taxon>
        <taxon>Sar</taxon>
        <taxon>Alveolata</taxon>
        <taxon>Apicomplexa</taxon>
        <taxon>Aconoidasida</taxon>
        <taxon>Piroplasmida</taxon>
        <taxon>Theileriidae</taxon>
        <taxon>Theileria</taxon>
    </lineage>
</organism>
<gene>
    <name evidence="4" type="ORF">BEWA_046640</name>
</gene>
<dbReference type="InterPro" id="IPR007480">
    <property type="entry name" value="DUF529"/>
</dbReference>
<reference evidence="4 5" key="1">
    <citation type="journal article" date="2012" name="BMC Genomics">
        <title>Comparative genomic analysis and phylogenetic position of Theileria equi.</title>
        <authorList>
            <person name="Kappmeyer L.S."/>
            <person name="Thiagarajan M."/>
            <person name="Herndon D.R."/>
            <person name="Ramsay J.D."/>
            <person name="Caler E."/>
            <person name="Djikeng A."/>
            <person name="Gillespie J.J."/>
            <person name="Lau A.O."/>
            <person name="Roalson E.H."/>
            <person name="Silva J.C."/>
            <person name="Silva M.G."/>
            <person name="Suarez C.E."/>
            <person name="Ueti M.W."/>
            <person name="Nene V.M."/>
            <person name="Mealey R.H."/>
            <person name="Knowles D.P."/>
            <person name="Brayton K.A."/>
        </authorList>
    </citation>
    <scope>NUCLEOTIDE SEQUENCE [LARGE SCALE GENOMIC DNA]</scope>
    <source>
        <strain evidence="4 5">WA</strain>
    </source>
</reference>
<feature type="compositionally biased region" description="Basic and acidic residues" evidence="2">
    <location>
        <begin position="87"/>
        <end position="96"/>
    </location>
</feature>
<feature type="compositionally biased region" description="Low complexity" evidence="2">
    <location>
        <begin position="117"/>
        <end position="128"/>
    </location>
</feature>
<accession>L1LAB5</accession>
<dbReference type="Pfam" id="PF04385">
    <property type="entry name" value="FAINT"/>
    <property type="match status" value="1"/>
</dbReference>
<evidence type="ECO:0000256" key="3">
    <source>
        <dbReference type="SAM" id="SignalP"/>
    </source>
</evidence>
<comment type="caution">
    <text evidence="4">The sequence shown here is derived from an EMBL/GenBank/DDBJ whole genome shotgun (WGS) entry which is preliminary data.</text>
</comment>
<evidence type="ECO:0000256" key="2">
    <source>
        <dbReference type="SAM" id="MobiDB-lite"/>
    </source>
</evidence>
<keyword evidence="5" id="KW-1185">Reference proteome</keyword>
<dbReference type="RefSeq" id="XP_004831652.1">
    <property type="nucleotide sequence ID" value="XM_004831595.1"/>
</dbReference>
<keyword evidence="3" id="KW-0732">Signal</keyword>
<keyword evidence="1" id="KW-0175">Coiled coil</keyword>
<evidence type="ECO:0000313" key="4">
    <source>
        <dbReference type="EMBL" id="EKX72200.1"/>
    </source>
</evidence>
<dbReference type="OrthoDB" id="362334at2759"/>
<feature type="region of interest" description="Disordered" evidence="2">
    <location>
        <begin position="304"/>
        <end position="360"/>
    </location>
</feature>
<feature type="compositionally biased region" description="Basic and acidic residues" evidence="2">
    <location>
        <begin position="129"/>
        <end position="144"/>
    </location>
</feature>
<feature type="chain" id="PRO_5003953058" description="Signal peptide containing protein" evidence="3">
    <location>
        <begin position="19"/>
        <end position="457"/>
    </location>
</feature>
<name>L1LAB5_THEEQ</name>
<feature type="region of interest" description="Disordered" evidence="2">
    <location>
        <begin position="87"/>
        <end position="161"/>
    </location>
</feature>
<evidence type="ECO:0000313" key="5">
    <source>
        <dbReference type="Proteomes" id="UP000031512"/>
    </source>
</evidence>
<evidence type="ECO:0000256" key="1">
    <source>
        <dbReference type="SAM" id="Coils"/>
    </source>
</evidence>
<evidence type="ECO:0008006" key="6">
    <source>
        <dbReference type="Google" id="ProtNLM"/>
    </source>
</evidence>
<feature type="region of interest" description="Disordered" evidence="2">
    <location>
        <begin position="438"/>
        <end position="457"/>
    </location>
</feature>
<protein>
    <recommendedName>
        <fullName evidence="6">Signal peptide containing protein</fullName>
    </recommendedName>
</protein>
<dbReference type="AlphaFoldDB" id="L1LAB5"/>
<dbReference type="Proteomes" id="UP000031512">
    <property type="component" value="Unassembled WGS sequence"/>
</dbReference>
<dbReference type="EMBL" id="ACOU01000007">
    <property type="protein sequence ID" value="EKX72200.1"/>
    <property type="molecule type" value="Genomic_DNA"/>
</dbReference>
<feature type="compositionally biased region" description="Polar residues" evidence="2">
    <location>
        <begin position="445"/>
        <end position="457"/>
    </location>
</feature>
<dbReference type="GeneID" id="15804977"/>
<feature type="compositionally biased region" description="Basic and acidic residues" evidence="2">
    <location>
        <begin position="342"/>
        <end position="359"/>
    </location>
</feature>
<dbReference type="VEuPathDB" id="PiroplasmaDB:BEWA_046640"/>
<dbReference type="KEGG" id="beq:BEWA_046640"/>
<sequence>MKILVILCIAYITRLCSCEGLDDIIAKFDGDVTKAQRLIEETKSTLNGAEKVLEEYTKACTKIQNAKKEETEKTIKAFEVARQALEPLEKLDEGNHEQSLGTTPIDAKPEVVEQTAVSSGEDSGGSDVSLHELADGKPTNDAKVKSATNPDTQPPVPSQSPEAIQAALTATASGGPQAQPTPEAFLKATQGHVRGSPIPSVPTGYFSHPPLPSAVKGSHIPSAYTEYLAPPPLPYPNVEGHAIQSEGLSGDIGYFPTPQFQPYSGDGHIDTVSIDPPLPHLYSSAGLSGLKGYTTDVHAGYLPSHPLASTAPSPPFSETGASPGEGSPAPQDVSTPVTLNLDKPDDSKIDTTKNEENNGVKHTIYSPKKDYHISSVVDAGKELWKKAEGYQKFLSAKLSTKENKTLLLISLESGYVYFEKNGNAWKEIKQEQFLKDLHEMRGPGSPTSTVASSQASQ</sequence>